<dbReference type="InterPro" id="IPR045135">
    <property type="entry name" value="Rpn7_N"/>
</dbReference>
<sequence length="395" mass="45301">MEFDFGEDAVLDLGLEAAQLNFSLVHAKRSAILSKTEQQESLARLREILVQEDMVTFARAAVAVLPELKLSPADLAKMEQNNKDKSKLLEDELKDAEENHGEIEVMEALLNIANFHYLTDTKAGAMEKYKKVSEMKLISTGQLIDLTLKQIILGFFWADYEYIEQCLEEGEKLMEKGGDWERRNRLKVYRGLYAMMSRDFKTASENFLSAVATFTCTELCSYSTFIFYTIVTSITQLDRVSFKKNIIDSSQVRAVYSEIDALPEFVNSLYETRYRDFFISIIGIHPKISTDRYISEHTDWFVRELRILSYSQFLESYKSVTTEMMAYEFGISEKFLDKELSRFIASASIQAKIDKAGGVVEASKLLNSHMQYQEVMKQGDLLLNKVQLLSRLLGV</sequence>
<dbReference type="Pfam" id="PF01399">
    <property type="entry name" value="PCI"/>
    <property type="match status" value="1"/>
</dbReference>
<dbReference type="SUPFAM" id="SSF46785">
    <property type="entry name" value="Winged helix' DNA-binding domain"/>
    <property type="match status" value="1"/>
</dbReference>
<dbReference type="InterPro" id="IPR036390">
    <property type="entry name" value="WH_DNA-bd_sf"/>
</dbReference>
<reference evidence="4" key="1">
    <citation type="submission" date="2021-01" db="EMBL/GenBank/DDBJ databases">
        <authorList>
            <person name="Corre E."/>
            <person name="Pelletier E."/>
            <person name="Niang G."/>
            <person name="Scheremetjew M."/>
            <person name="Finn R."/>
            <person name="Kale V."/>
            <person name="Holt S."/>
            <person name="Cochrane G."/>
            <person name="Meng A."/>
            <person name="Brown T."/>
            <person name="Cohen L."/>
        </authorList>
    </citation>
    <scope>NUCLEOTIDE SEQUENCE</scope>
    <source>
        <strain evidence="4">GSBS06</strain>
    </source>
</reference>
<evidence type="ECO:0000313" key="4">
    <source>
        <dbReference type="EMBL" id="CAE0430178.1"/>
    </source>
</evidence>
<feature type="coiled-coil region" evidence="2">
    <location>
        <begin position="75"/>
        <end position="106"/>
    </location>
</feature>
<dbReference type="Pfam" id="PF21154">
    <property type="entry name" value="RPN7_PSMD6_C"/>
    <property type="match status" value="1"/>
</dbReference>
<name>A0A7S3PCP1_9STRA</name>
<dbReference type="FunFam" id="1.25.40.570:FF:000005">
    <property type="entry name" value="26S proteasome regulatory subunit N7"/>
    <property type="match status" value="1"/>
</dbReference>
<dbReference type="Pfam" id="PF10602">
    <property type="entry name" value="RPN7"/>
    <property type="match status" value="1"/>
</dbReference>
<proteinExistence type="predicted"/>
<dbReference type="InterPro" id="IPR049549">
    <property type="entry name" value="RPN7_PSMD6_C"/>
</dbReference>
<organism evidence="4">
    <name type="scientific">Aplanochytrium stocchinoi</name>
    <dbReference type="NCBI Taxonomy" id="215587"/>
    <lineage>
        <taxon>Eukaryota</taxon>
        <taxon>Sar</taxon>
        <taxon>Stramenopiles</taxon>
        <taxon>Bigyra</taxon>
        <taxon>Labyrinthulomycetes</taxon>
        <taxon>Thraustochytrida</taxon>
        <taxon>Thraustochytriidae</taxon>
        <taxon>Aplanochytrium</taxon>
    </lineage>
</organism>
<dbReference type="Gene3D" id="1.25.40.570">
    <property type="match status" value="1"/>
</dbReference>
<evidence type="ECO:0000256" key="1">
    <source>
        <dbReference type="ARBA" id="ARBA00022942"/>
    </source>
</evidence>
<evidence type="ECO:0000259" key="3">
    <source>
        <dbReference type="PROSITE" id="PS50250"/>
    </source>
</evidence>
<dbReference type="GO" id="GO:0043161">
    <property type="term" value="P:proteasome-mediated ubiquitin-dependent protein catabolic process"/>
    <property type="evidence" value="ECO:0007669"/>
    <property type="project" value="TreeGrafter"/>
</dbReference>
<evidence type="ECO:0000256" key="2">
    <source>
        <dbReference type="SAM" id="Coils"/>
    </source>
</evidence>
<dbReference type="SMART" id="SM00088">
    <property type="entry name" value="PINT"/>
    <property type="match status" value="1"/>
</dbReference>
<accession>A0A7S3PCP1</accession>
<dbReference type="EMBL" id="HBIN01000966">
    <property type="protein sequence ID" value="CAE0430178.1"/>
    <property type="molecule type" value="Transcribed_RNA"/>
</dbReference>
<protein>
    <recommendedName>
        <fullName evidence="3">PCI domain-containing protein</fullName>
    </recommendedName>
</protein>
<dbReference type="PANTHER" id="PTHR14145">
    <property type="entry name" value="26S PROTESOME SUBUNIT 6"/>
    <property type="match status" value="1"/>
</dbReference>
<dbReference type="PANTHER" id="PTHR14145:SF1">
    <property type="entry name" value="26S PROTEASOME NON-ATPASE REGULATORY SUBUNIT 6"/>
    <property type="match status" value="1"/>
</dbReference>
<dbReference type="PROSITE" id="PS50250">
    <property type="entry name" value="PCI"/>
    <property type="match status" value="1"/>
</dbReference>
<dbReference type="InterPro" id="IPR019585">
    <property type="entry name" value="Rpn7/CSN1"/>
</dbReference>
<feature type="domain" description="PCI" evidence="3">
    <location>
        <begin position="199"/>
        <end position="367"/>
    </location>
</feature>
<keyword evidence="1" id="KW-0647">Proteasome</keyword>
<dbReference type="GO" id="GO:0000502">
    <property type="term" value="C:proteasome complex"/>
    <property type="evidence" value="ECO:0007669"/>
    <property type="project" value="UniProtKB-KW"/>
</dbReference>
<dbReference type="InterPro" id="IPR000717">
    <property type="entry name" value="PCI_dom"/>
</dbReference>
<gene>
    <name evidence="4" type="ORF">ASTO00021_LOCUS490</name>
</gene>
<keyword evidence="2" id="KW-0175">Coiled coil</keyword>
<dbReference type="AlphaFoldDB" id="A0A7S3PCP1"/>